<dbReference type="SUPFAM" id="SSF53756">
    <property type="entry name" value="UDP-Glycosyltransferase/glycogen phosphorylase"/>
    <property type="match status" value="1"/>
</dbReference>
<dbReference type="GO" id="GO:0016757">
    <property type="term" value="F:glycosyltransferase activity"/>
    <property type="evidence" value="ECO:0007669"/>
    <property type="project" value="InterPro"/>
</dbReference>
<dbReference type="PANTHER" id="PTHR45947:SF3">
    <property type="entry name" value="SULFOQUINOVOSYL TRANSFERASE SQD2"/>
    <property type="match status" value="1"/>
</dbReference>
<comment type="caution">
    <text evidence="2">The sequence shown here is derived from an EMBL/GenBank/DDBJ whole genome shotgun (WGS) entry which is preliminary data.</text>
</comment>
<evidence type="ECO:0000259" key="1">
    <source>
        <dbReference type="Pfam" id="PF00534"/>
    </source>
</evidence>
<sequence length="381" mass="44470">MKLNILYIAADFGGVHQSLHQALIRTGECETTIYIPLNYRLRNRTYPNYLPDGSRVICSSVASKWDVLFYKRKIRKKLNYILKQDVDWSKIDLIHATTCCVEGAIAYELSKRFSIPYVLAVRNTDVNSYYRYMIFHRWYFHCIMEYSRYVVFLSNAYQERFFKLIPKSVRRMLASKSGIIYNGIISFYLLNRNPVHSLSKSNIRIITVGTISHNKNQLNLIKAIRLLRSEGFPIGYTIVGKGKCGEEKKYLQKIEKEAAYEDWISVLPEQPKERLLELYRQSDFFALCSFHETFGLVYAEALSQGLPILYSENEGFDNVFSEGEVGFHTNPSSAQDIAERLRDLIAKYDEFADRITNLSLLQFDWNDIAKQFLLLYQKKCI</sequence>
<dbReference type="EMBL" id="RAYI01000026">
    <property type="protein sequence ID" value="RLT72845.1"/>
    <property type="molecule type" value="Genomic_DNA"/>
</dbReference>
<dbReference type="CDD" id="cd03801">
    <property type="entry name" value="GT4_PimA-like"/>
    <property type="match status" value="1"/>
</dbReference>
<feature type="domain" description="Glycosyl transferase family 1" evidence="1">
    <location>
        <begin position="199"/>
        <end position="354"/>
    </location>
</feature>
<dbReference type="Gene3D" id="3.40.50.2000">
    <property type="entry name" value="Glycogen Phosphorylase B"/>
    <property type="match status" value="2"/>
</dbReference>
<evidence type="ECO:0000313" key="3">
    <source>
        <dbReference type="Proteomes" id="UP000278164"/>
    </source>
</evidence>
<dbReference type="AlphaFoldDB" id="A0A3L7ZLQ2"/>
<dbReference type="InterPro" id="IPR050194">
    <property type="entry name" value="Glycosyltransferase_grp1"/>
</dbReference>
<protein>
    <submittedName>
        <fullName evidence="2">Glycosyltransferase</fullName>
    </submittedName>
</protein>
<accession>A0A3L7ZLQ2</accession>
<reference evidence="2 3" key="1">
    <citation type="submission" date="2018-09" db="EMBL/GenBank/DDBJ databases">
        <title>Murine metabolic-syndrome-specific gut microbial biobank.</title>
        <authorList>
            <person name="Liu C."/>
        </authorList>
    </citation>
    <scope>NUCLEOTIDE SEQUENCE [LARGE SCALE GENOMIC DNA]</scope>
    <source>
        <strain evidence="2 3">8-P5</strain>
    </source>
</reference>
<dbReference type="PANTHER" id="PTHR45947">
    <property type="entry name" value="SULFOQUINOVOSYL TRANSFERASE SQD2"/>
    <property type="match status" value="1"/>
</dbReference>
<organism evidence="2 3">
    <name type="scientific">Parabacteroides distasonis</name>
    <dbReference type="NCBI Taxonomy" id="823"/>
    <lineage>
        <taxon>Bacteria</taxon>
        <taxon>Pseudomonadati</taxon>
        <taxon>Bacteroidota</taxon>
        <taxon>Bacteroidia</taxon>
        <taxon>Bacteroidales</taxon>
        <taxon>Tannerellaceae</taxon>
        <taxon>Parabacteroides</taxon>
    </lineage>
</organism>
<keyword evidence="2" id="KW-0808">Transferase</keyword>
<gene>
    <name evidence="2" type="ORF">D7V78_13375</name>
</gene>
<dbReference type="RefSeq" id="WP_121736625.1">
    <property type="nucleotide sequence ID" value="NZ_QXXG01000025.1"/>
</dbReference>
<dbReference type="Proteomes" id="UP000278164">
    <property type="component" value="Unassembled WGS sequence"/>
</dbReference>
<dbReference type="InterPro" id="IPR001296">
    <property type="entry name" value="Glyco_trans_1"/>
</dbReference>
<name>A0A3L7ZLQ2_PARDI</name>
<proteinExistence type="predicted"/>
<dbReference type="OrthoDB" id="9811239at2"/>
<evidence type="ECO:0000313" key="2">
    <source>
        <dbReference type="EMBL" id="RLT72845.1"/>
    </source>
</evidence>
<dbReference type="Pfam" id="PF00534">
    <property type="entry name" value="Glycos_transf_1"/>
    <property type="match status" value="1"/>
</dbReference>